<evidence type="ECO:0000313" key="3">
    <source>
        <dbReference type="Proteomes" id="UP001175261"/>
    </source>
</evidence>
<feature type="compositionally biased region" description="Basic and acidic residues" evidence="1">
    <location>
        <begin position="106"/>
        <end position="121"/>
    </location>
</feature>
<organism evidence="2 3">
    <name type="scientific">Sarocladium strictum</name>
    <name type="common">Black bundle disease fungus</name>
    <name type="synonym">Acremonium strictum</name>
    <dbReference type="NCBI Taxonomy" id="5046"/>
    <lineage>
        <taxon>Eukaryota</taxon>
        <taxon>Fungi</taxon>
        <taxon>Dikarya</taxon>
        <taxon>Ascomycota</taxon>
        <taxon>Pezizomycotina</taxon>
        <taxon>Sordariomycetes</taxon>
        <taxon>Hypocreomycetidae</taxon>
        <taxon>Hypocreales</taxon>
        <taxon>Sarocladiaceae</taxon>
        <taxon>Sarocladium</taxon>
    </lineage>
</organism>
<sequence>MASGKRKKKGTPKSPSKKVTVDRNARNLELPEGSQATEGSRSSHAMVLRGSSAKVKTKGESEGESKKNQLTLSVKNVHSMTLRGHESNDTPPSGGSSTGRNNEAANKQRYDRSKFQSDVHEWLNQPRKKTMPSTQSPARTPPRRSRPDFKIDPSWPPEASYQESVKAWQQTHTARRYGLVQSRNDLSERGFHPEVSASGPEKCIDDWLRRAESVYLNKPTREEYLLGTKKQFQGQLVSQSRQLTRAPMIPRFTFMAENFIRFVDERPQGDASRLFNALCHADIGPQIMELVAEDGLESLHNLALTSKSMWRLMAGSMKIFDSVSGRFRTHGISGVVLATHPEYTIEDFQVCEIYDPLGANKWNSLSFTPRLKRWELYVLNKMFHETPERYTVIPEEEERRPVIASVAILNTEAFLSLDAKLHLALNRIPNRHIIWSSLQFHQSGPLQLYDPSYVVQVRSLHDLLKNISEKRNSIRVLLLHKVPMLDRRMLSIILRACPRLRMVGVYSCPMIHFGDVDCLLDLLHQINTERRGKLPCINSFDFHPAYEMGMPHQQEGYEATFGLLWSPAPQDIVQRGFFAILLKAALKARAMGLRLLFSKDHAFRDWMSKLPFTPLAIPSFLDALHRYLDLEGSTEVNERMEALFDLLKNVYQGLPKKQNRNASWYLQEMGMKHVHCSSCGYQNLEEFFDCSQMMQDVRMRLCAGCVLHHSLDAQSDHLKEEKLRLIDEFLDPNRNWVATKHNKKAPLCRSGLSLVHPYEGPRVDHSTLPPNAADPRWQLPGLVDHKVTRDSLQDLPSLDELMAGDKKAHER</sequence>
<feature type="compositionally biased region" description="Basic residues" evidence="1">
    <location>
        <begin position="1"/>
        <end position="11"/>
    </location>
</feature>
<evidence type="ECO:0000313" key="2">
    <source>
        <dbReference type="EMBL" id="KAK0384018.1"/>
    </source>
</evidence>
<name>A0AA39L4N3_SARSR</name>
<accession>A0AA39L4N3</accession>
<dbReference type="Proteomes" id="UP001175261">
    <property type="component" value="Unassembled WGS sequence"/>
</dbReference>
<reference evidence="2" key="1">
    <citation type="submission" date="2022-10" db="EMBL/GenBank/DDBJ databases">
        <title>Determination and structural analysis of whole genome sequence of Sarocladium strictum F4-1.</title>
        <authorList>
            <person name="Hu L."/>
            <person name="Jiang Y."/>
        </authorList>
    </citation>
    <scope>NUCLEOTIDE SEQUENCE</scope>
    <source>
        <strain evidence="2">F4-1</strain>
    </source>
</reference>
<dbReference type="EMBL" id="JAPDFR010000008">
    <property type="protein sequence ID" value="KAK0384018.1"/>
    <property type="molecule type" value="Genomic_DNA"/>
</dbReference>
<feature type="compositionally biased region" description="Polar residues" evidence="1">
    <location>
        <begin position="34"/>
        <end position="43"/>
    </location>
</feature>
<feature type="region of interest" description="Disordered" evidence="1">
    <location>
        <begin position="1"/>
        <end position="158"/>
    </location>
</feature>
<dbReference type="AlphaFoldDB" id="A0AA39L4N3"/>
<protein>
    <submittedName>
        <fullName evidence="2">Uncharacterized protein</fullName>
    </submittedName>
</protein>
<proteinExistence type="predicted"/>
<gene>
    <name evidence="2" type="ORF">NLU13_8107</name>
</gene>
<feature type="compositionally biased region" description="Basic and acidic residues" evidence="1">
    <location>
        <begin position="57"/>
        <end position="67"/>
    </location>
</feature>
<evidence type="ECO:0000256" key="1">
    <source>
        <dbReference type="SAM" id="MobiDB-lite"/>
    </source>
</evidence>
<keyword evidence="3" id="KW-1185">Reference proteome</keyword>
<comment type="caution">
    <text evidence="2">The sequence shown here is derived from an EMBL/GenBank/DDBJ whole genome shotgun (WGS) entry which is preliminary data.</text>
</comment>
<feature type="compositionally biased region" description="Polar residues" evidence="1">
    <location>
        <begin position="68"/>
        <end position="79"/>
    </location>
</feature>
<feature type="compositionally biased region" description="Polar residues" evidence="1">
    <location>
        <begin position="89"/>
        <end position="105"/>
    </location>
</feature>